<dbReference type="GO" id="GO:0003676">
    <property type="term" value="F:nucleic acid binding"/>
    <property type="evidence" value="ECO:0007669"/>
    <property type="project" value="InterPro"/>
</dbReference>
<evidence type="ECO:0000313" key="2">
    <source>
        <dbReference type="WBParaSite" id="SPAL_0000040600.1"/>
    </source>
</evidence>
<organism evidence="1 2">
    <name type="scientific">Strongyloides papillosus</name>
    <name type="common">Intestinal threadworm</name>
    <dbReference type="NCBI Taxonomy" id="174720"/>
    <lineage>
        <taxon>Eukaryota</taxon>
        <taxon>Metazoa</taxon>
        <taxon>Ecdysozoa</taxon>
        <taxon>Nematoda</taxon>
        <taxon>Chromadorea</taxon>
        <taxon>Rhabditida</taxon>
        <taxon>Tylenchina</taxon>
        <taxon>Panagrolaimomorpha</taxon>
        <taxon>Strongyloidoidea</taxon>
        <taxon>Strongyloididae</taxon>
        <taxon>Strongyloides</taxon>
    </lineage>
</organism>
<dbReference type="InterPro" id="IPR052709">
    <property type="entry name" value="Transposase-MT_Hybrid"/>
</dbReference>
<dbReference type="InterPro" id="IPR036397">
    <property type="entry name" value="RNaseH_sf"/>
</dbReference>
<protein>
    <submittedName>
        <fullName evidence="2">Protein-tyrosine-phosphatase</fullName>
    </submittedName>
</protein>
<dbReference type="WBParaSite" id="SPAL_0000040600.1">
    <property type="protein sequence ID" value="SPAL_0000040600.1"/>
    <property type="gene ID" value="SPAL_0000040600"/>
</dbReference>
<dbReference type="PANTHER" id="PTHR46060:SF3">
    <property type="entry name" value="PROTEIN GVQW3"/>
    <property type="match status" value="1"/>
</dbReference>
<reference evidence="2" key="1">
    <citation type="submission" date="2017-02" db="UniProtKB">
        <authorList>
            <consortium name="WormBaseParasite"/>
        </authorList>
    </citation>
    <scope>IDENTIFICATION</scope>
</reference>
<dbReference type="AlphaFoldDB" id="A0A0N5B2V3"/>
<sequence length="98" mass="11466">MHRGKGQLLNAICVGGLKNFKGLILTSIMKRNDKIRCHFSKLVLKKFGELKYGALSHPTYSPDLFLTIFYLFEHFDVFFQDKLFKNQESEESDFSDFH</sequence>
<dbReference type="Proteomes" id="UP000046392">
    <property type="component" value="Unplaced"/>
</dbReference>
<dbReference type="PANTHER" id="PTHR46060">
    <property type="entry name" value="MARINER MOS1 TRANSPOSASE-LIKE PROTEIN"/>
    <property type="match status" value="1"/>
</dbReference>
<evidence type="ECO:0000313" key="1">
    <source>
        <dbReference type="Proteomes" id="UP000046392"/>
    </source>
</evidence>
<proteinExistence type="predicted"/>
<keyword evidence="1" id="KW-1185">Reference proteome</keyword>
<name>A0A0N5B2V3_STREA</name>
<dbReference type="Gene3D" id="3.30.420.10">
    <property type="entry name" value="Ribonuclease H-like superfamily/Ribonuclease H"/>
    <property type="match status" value="1"/>
</dbReference>
<dbReference type="STRING" id="174720.A0A0N5B2V3"/>
<accession>A0A0N5B2V3</accession>